<evidence type="ECO:0000313" key="2">
    <source>
        <dbReference type="EMBL" id="NME23185.1"/>
    </source>
</evidence>
<protein>
    <submittedName>
        <fullName evidence="2">Transposase</fullName>
    </submittedName>
</protein>
<accession>A0AAW9ZK32</accession>
<dbReference type="RefSeq" id="WP_143448993.1">
    <property type="nucleotide sequence ID" value="NZ_CP173393.1"/>
</dbReference>
<proteinExistence type="predicted"/>
<sequence length="42" mass="4947">MSHNDSILNNAKFVYSNGPLESINCKIKTINRLYFRMTDIHF</sequence>
<name>A0AAW9ZK32_LIMRT</name>
<feature type="domain" description="Transposase IS204/IS1001/IS1096/IS1165 DDE" evidence="1">
    <location>
        <begin position="2"/>
        <end position="32"/>
    </location>
</feature>
<dbReference type="Pfam" id="PF01610">
    <property type="entry name" value="DDE_Tnp_ISL3"/>
    <property type="match status" value="1"/>
</dbReference>
<organism evidence="2 3">
    <name type="scientific">Limosilactobacillus reuteri</name>
    <name type="common">Lactobacillus reuteri</name>
    <dbReference type="NCBI Taxonomy" id="1598"/>
    <lineage>
        <taxon>Bacteria</taxon>
        <taxon>Bacillati</taxon>
        <taxon>Bacillota</taxon>
        <taxon>Bacilli</taxon>
        <taxon>Lactobacillales</taxon>
        <taxon>Lactobacillaceae</taxon>
        <taxon>Limosilactobacillus</taxon>
    </lineage>
</organism>
<reference evidence="2 3" key="1">
    <citation type="submission" date="2020-04" db="EMBL/GenBank/DDBJ databases">
        <authorList>
            <person name="Hitch T.C.A."/>
            <person name="Wylensek D."/>
            <person name="Clavel T."/>
        </authorList>
    </citation>
    <scope>NUCLEOTIDE SEQUENCE [LARGE SCALE GENOMIC DNA]</scope>
    <source>
        <strain evidence="2 3">WCA-386-APC-4I</strain>
    </source>
</reference>
<dbReference type="InterPro" id="IPR002560">
    <property type="entry name" value="Transposase_DDE"/>
</dbReference>
<gene>
    <name evidence="2" type="ORF">HF865_11020</name>
</gene>
<evidence type="ECO:0000313" key="3">
    <source>
        <dbReference type="Proteomes" id="UP000587270"/>
    </source>
</evidence>
<dbReference type="EMBL" id="JABAFN010000081">
    <property type="protein sequence ID" value="NME23185.1"/>
    <property type="molecule type" value="Genomic_DNA"/>
</dbReference>
<comment type="caution">
    <text evidence="2">The sequence shown here is derived from an EMBL/GenBank/DDBJ whole genome shotgun (WGS) entry which is preliminary data.</text>
</comment>
<evidence type="ECO:0000259" key="1">
    <source>
        <dbReference type="Pfam" id="PF01610"/>
    </source>
</evidence>
<dbReference type="AlphaFoldDB" id="A0AAW9ZK32"/>
<dbReference type="Proteomes" id="UP000587270">
    <property type="component" value="Unassembled WGS sequence"/>
</dbReference>